<dbReference type="Gene3D" id="1.10.287.570">
    <property type="entry name" value="Helical hairpin bin"/>
    <property type="match status" value="1"/>
</dbReference>
<comment type="similarity">
    <text evidence="2">Belongs to the anion exchanger (TC 2.A.31) family.</text>
</comment>
<feature type="region of interest" description="Disordered" evidence="9">
    <location>
        <begin position="15"/>
        <end position="56"/>
    </location>
</feature>
<dbReference type="GO" id="GO:0005452">
    <property type="term" value="F:solute:inorganic anion antiporter activity"/>
    <property type="evidence" value="ECO:0007669"/>
    <property type="project" value="InterPro"/>
</dbReference>
<organism evidence="12">
    <name type="scientific">Echinostoma caproni</name>
    <dbReference type="NCBI Taxonomy" id="27848"/>
    <lineage>
        <taxon>Eukaryota</taxon>
        <taxon>Metazoa</taxon>
        <taxon>Spiralia</taxon>
        <taxon>Lophotrochozoa</taxon>
        <taxon>Platyhelminthes</taxon>
        <taxon>Trematoda</taxon>
        <taxon>Digenea</taxon>
        <taxon>Plagiorchiida</taxon>
        <taxon>Echinostomata</taxon>
        <taxon>Echinostomatoidea</taxon>
        <taxon>Echinostomatidae</taxon>
        <taxon>Echinostoma</taxon>
    </lineage>
</organism>
<evidence type="ECO:0000256" key="9">
    <source>
        <dbReference type="SAM" id="MobiDB-lite"/>
    </source>
</evidence>
<evidence type="ECO:0000256" key="6">
    <source>
        <dbReference type="ARBA" id="ARBA00022989"/>
    </source>
</evidence>
<keyword evidence="4" id="KW-1003">Cell membrane</keyword>
<feature type="transmembrane region" description="Helical" evidence="10">
    <location>
        <begin position="176"/>
        <end position="194"/>
    </location>
</feature>
<dbReference type="PANTHER" id="PTHR11453">
    <property type="entry name" value="ANION EXCHANGE PROTEIN"/>
    <property type="match status" value="1"/>
</dbReference>
<reference evidence="12" key="1">
    <citation type="submission" date="2016-06" db="UniProtKB">
        <authorList>
            <consortium name="WormBaseParasite"/>
        </authorList>
    </citation>
    <scope>IDENTIFICATION</scope>
</reference>
<evidence type="ECO:0000256" key="7">
    <source>
        <dbReference type="ARBA" id="ARBA00023065"/>
    </source>
</evidence>
<dbReference type="InterPro" id="IPR011531">
    <property type="entry name" value="HCO3_transpt-like_TM_dom"/>
</dbReference>
<evidence type="ECO:0000256" key="4">
    <source>
        <dbReference type="ARBA" id="ARBA00022475"/>
    </source>
</evidence>
<dbReference type="Pfam" id="PF00955">
    <property type="entry name" value="HCO3_cotransp"/>
    <property type="match status" value="1"/>
</dbReference>
<keyword evidence="6 10" id="KW-1133">Transmembrane helix</keyword>
<dbReference type="WBParaSite" id="ECPE_0001349001-mRNA-1">
    <property type="protein sequence ID" value="ECPE_0001349001-mRNA-1"/>
    <property type="gene ID" value="ECPE_0001349001"/>
</dbReference>
<feature type="region of interest" description="Disordered" evidence="9">
    <location>
        <begin position="85"/>
        <end position="109"/>
    </location>
</feature>
<keyword evidence="7" id="KW-0406">Ion transport</keyword>
<comment type="subcellular location">
    <subcellularLocation>
        <location evidence="1">Basolateral cell membrane</location>
        <topology evidence="1">Multi-pass membrane protein</topology>
    </subcellularLocation>
</comment>
<dbReference type="PANTHER" id="PTHR11453:SF36">
    <property type="entry name" value="ANION EXCHANGE PROTEIN"/>
    <property type="match status" value="1"/>
</dbReference>
<keyword evidence="5 10" id="KW-0812">Transmembrane</keyword>
<dbReference type="Gene3D" id="3.40.930.10">
    <property type="entry name" value="Mannitol-specific EII, Chain A"/>
    <property type="match status" value="1"/>
</dbReference>
<feature type="compositionally biased region" description="Polar residues" evidence="9">
    <location>
        <begin position="85"/>
        <end position="97"/>
    </location>
</feature>
<dbReference type="PRINTS" id="PR01232">
    <property type="entry name" value="NAHCO3TRSPRT"/>
</dbReference>
<dbReference type="SUPFAM" id="SSF55804">
    <property type="entry name" value="Phoshotransferase/anion transport protein"/>
    <property type="match status" value="1"/>
</dbReference>
<proteinExistence type="inferred from homology"/>
<name>A0A183B2L6_9TREM</name>
<dbReference type="InterPro" id="IPR016152">
    <property type="entry name" value="PTrfase/Anion_transptr"/>
</dbReference>
<dbReference type="GO" id="GO:0016323">
    <property type="term" value="C:basolateral plasma membrane"/>
    <property type="evidence" value="ECO:0007669"/>
    <property type="project" value="UniProtKB-SubCell"/>
</dbReference>
<evidence type="ECO:0000256" key="1">
    <source>
        <dbReference type="ARBA" id="ARBA00004554"/>
    </source>
</evidence>
<protein>
    <submittedName>
        <fullName evidence="12">HCO3_cotransp domain-containing protein</fullName>
    </submittedName>
</protein>
<feature type="domain" description="Bicarbonate transporter-like transmembrane" evidence="11">
    <location>
        <begin position="143"/>
        <end position="201"/>
    </location>
</feature>
<keyword evidence="8 10" id="KW-0472">Membrane</keyword>
<sequence length="218" mass="22694">LAGLDEFLSAATLLPPGEWDPSIRIDPPASVPSQDSRKTGAPNGTQQAVAPPPPIPEVIDQLTAGGDRLATLCLAAAGQMSLLTQQASDKGSPTTHGDATGASKTDGRSFGSRLELTSVEAGAGVEDAPGGHGNDPALQRTGRLFGGLILDIKRRAPHYLSDFTDALHVQCCASFIFLYFACLTPIITFGGLLAQATGGYLVRLNFPILPELLFSILS</sequence>
<dbReference type="AlphaFoldDB" id="A0A183B2L6"/>
<accession>A0A183B2L6</accession>
<evidence type="ECO:0000259" key="11">
    <source>
        <dbReference type="Pfam" id="PF00955"/>
    </source>
</evidence>
<dbReference type="GO" id="GO:0051453">
    <property type="term" value="P:regulation of intracellular pH"/>
    <property type="evidence" value="ECO:0007669"/>
    <property type="project" value="TreeGrafter"/>
</dbReference>
<evidence type="ECO:0000313" key="12">
    <source>
        <dbReference type="WBParaSite" id="ECPE_0001349001-mRNA-1"/>
    </source>
</evidence>
<evidence type="ECO:0000256" key="10">
    <source>
        <dbReference type="SAM" id="Phobius"/>
    </source>
</evidence>
<keyword evidence="3" id="KW-0813">Transport</keyword>
<evidence type="ECO:0000256" key="3">
    <source>
        <dbReference type="ARBA" id="ARBA00022448"/>
    </source>
</evidence>
<dbReference type="InterPro" id="IPR003024">
    <property type="entry name" value="Na/HCO3_transpt"/>
</dbReference>
<dbReference type="GO" id="GO:0006820">
    <property type="term" value="P:monoatomic anion transport"/>
    <property type="evidence" value="ECO:0007669"/>
    <property type="project" value="InterPro"/>
</dbReference>
<evidence type="ECO:0000256" key="5">
    <source>
        <dbReference type="ARBA" id="ARBA00022692"/>
    </source>
</evidence>
<evidence type="ECO:0000256" key="2">
    <source>
        <dbReference type="ARBA" id="ARBA00010993"/>
    </source>
</evidence>
<dbReference type="GO" id="GO:0008510">
    <property type="term" value="F:sodium:bicarbonate symporter activity"/>
    <property type="evidence" value="ECO:0007669"/>
    <property type="project" value="TreeGrafter"/>
</dbReference>
<dbReference type="InterPro" id="IPR003020">
    <property type="entry name" value="HCO3_transpt_euk"/>
</dbReference>
<dbReference type="PRINTS" id="PR01231">
    <property type="entry name" value="HCO3TRNSPORT"/>
</dbReference>
<dbReference type="FunFam" id="1.10.287.570:FF:000001">
    <property type="entry name" value="Anion exchange protein"/>
    <property type="match status" value="1"/>
</dbReference>
<evidence type="ECO:0000256" key="8">
    <source>
        <dbReference type="ARBA" id="ARBA00023136"/>
    </source>
</evidence>